<keyword evidence="2" id="KW-1185">Reference proteome</keyword>
<accession>A0A5B7EWI4</accession>
<reference evidence="1 2" key="1">
    <citation type="submission" date="2019-05" db="EMBL/GenBank/DDBJ databases">
        <title>Another draft genome of Portunus trituberculatus and its Hox gene families provides insights of decapod evolution.</title>
        <authorList>
            <person name="Jeong J.-H."/>
            <person name="Song I."/>
            <person name="Kim S."/>
            <person name="Choi T."/>
            <person name="Kim D."/>
            <person name="Ryu S."/>
            <person name="Kim W."/>
        </authorList>
    </citation>
    <scope>NUCLEOTIDE SEQUENCE [LARGE SCALE GENOMIC DNA]</scope>
    <source>
        <tissue evidence="1">Muscle</tissue>
    </source>
</reference>
<dbReference type="EMBL" id="VSRR010004269">
    <property type="protein sequence ID" value="MPC39131.1"/>
    <property type="molecule type" value="Genomic_DNA"/>
</dbReference>
<evidence type="ECO:0000313" key="2">
    <source>
        <dbReference type="Proteomes" id="UP000324222"/>
    </source>
</evidence>
<comment type="caution">
    <text evidence="1">The sequence shown here is derived from an EMBL/GenBank/DDBJ whole genome shotgun (WGS) entry which is preliminary data.</text>
</comment>
<protein>
    <submittedName>
        <fullName evidence="1">Uncharacterized protein</fullName>
    </submittedName>
</protein>
<evidence type="ECO:0000313" key="1">
    <source>
        <dbReference type="EMBL" id="MPC39131.1"/>
    </source>
</evidence>
<sequence>MEALDMKYSMRVRSHPAPELPGVCVCPSVRERNAECESVALYSRSMSLGSPRDLQVLLCSWSQLEEDSALLSLSVTRPLQLGKVACYAPPQLSPARTNATYCLSRSFYFNMKGSS</sequence>
<proteinExistence type="predicted"/>
<organism evidence="1 2">
    <name type="scientific">Portunus trituberculatus</name>
    <name type="common">Swimming crab</name>
    <name type="synonym">Neptunus trituberculatus</name>
    <dbReference type="NCBI Taxonomy" id="210409"/>
    <lineage>
        <taxon>Eukaryota</taxon>
        <taxon>Metazoa</taxon>
        <taxon>Ecdysozoa</taxon>
        <taxon>Arthropoda</taxon>
        <taxon>Crustacea</taxon>
        <taxon>Multicrustacea</taxon>
        <taxon>Malacostraca</taxon>
        <taxon>Eumalacostraca</taxon>
        <taxon>Eucarida</taxon>
        <taxon>Decapoda</taxon>
        <taxon>Pleocyemata</taxon>
        <taxon>Brachyura</taxon>
        <taxon>Eubrachyura</taxon>
        <taxon>Portunoidea</taxon>
        <taxon>Portunidae</taxon>
        <taxon>Portuninae</taxon>
        <taxon>Portunus</taxon>
    </lineage>
</organism>
<dbReference type="AlphaFoldDB" id="A0A5B7EWI4"/>
<name>A0A5B7EWI4_PORTR</name>
<dbReference type="Proteomes" id="UP000324222">
    <property type="component" value="Unassembled WGS sequence"/>
</dbReference>
<gene>
    <name evidence="1" type="ORF">E2C01_032652</name>
</gene>